<proteinExistence type="predicted"/>
<dbReference type="CDD" id="cd01427">
    <property type="entry name" value="HAD_like"/>
    <property type="match status" value="1"/>
</dbReference>
<organism evidence="1">
    <name type="scientific">bioreactor metagenome</name>
    <dbReference type="NCBI Taxonomy" id="1076179"/>
    <lineage>
        <taxon>unclassified sequences</taxon>
        <taxon>metagenomes</taxon>
        <taxon>ecological metagenomes</taxon>
    </lineage>
</organism>
<dbReference type="EMBL" id="VSSQ01040620">
    <property type="protein sequence ID" value="MPM93917.1"/>
    <property type="molecule type" value="Genomic_DNA"/>
</dbReference>
<dbReference type="SUPFAM" id="SSF56784">
    <property type="entry name" value="HAD-like"/>
    <property type="match status" value="1"/>
</dbReference>
<reference evidence="1" key="1">
    <citation type="submission" date="2019-08" db="EMBL/GenBank/DDBJ databases">
        <authorList>
            <person name="Kucharzyk K."/>
            <person name="Murdoch R.W."/>
            <person name="Higgins S."/>
            <person name="Loffler F."/>
        </authorList>
    </citation>
    <scope>NUCLEOTIDE SEQUENCE</scope>
</reference>
<dbReference type="AlphaFoldDB" id="A0A645DX13"/>
<accession>A0A645DX13</accession>
<sequence>MPRRWDLICFDWGGTLMHDRGPADLPMANWPEVRRVDGALEVLARLHAEGQRVCVATNASASNKVQVRKALERGGLLRFVEDVYCRTDIGFYKGDPQFWSIVQYRAHVNDLSRVAMIGDSLEQDVLAPLRCGLGLGVWFQPSAVAGSAASADAMRDMPPLPERARRVHSLLDVLPLLSD</sequence>
<dbReference type="InterPro" id="IPR023214">
    <property type="entry name" value="HAD_sf"/>
</dbReference>
<dbReference type="Gene3D" id="3.40.50.1000">
    <property type="entry name" value="HAD superfamily/HAD-like"/>
    <property type="match status" value="1"/>
</dbReference>
<protein>
    <recommendedName>
        <fullName evidence="2">Phosphoglycolate phosphatase</fullName>
    </recommendedName>
</protein>
<dbReference type="Pfam" id="PF00702">
    <property type="entry name" value="Hydrolase"/>
    <property type="match status" value="1"/>
</dbReference>
<name>A0A645DX13_9ZZZZ</name>
<evidence type="ECO:0000313" key="1">
    <source>
        <dbReference type="EMBL" id="MPM93917.1"/>
    </source>
</evidence>
<comment type="caution">
    <text evidence="1">The sequence shown here is derived from an EMBL/GenBank/DDBJ whole genome shotgun (WGS) entry which is preliminary data.</text>
</comment>
<evidence type="ECO:0008006" key="2">
    <source>
        <dbReference type="Google" id="ProtNLM"/>
    </source>
</evidence>
<dbReference type="InterPro" id="IPR036412">
    <property type="entry name" value="HAD-like_sf"/>
</dbReference>
<gene>
    <name evidence="1" type="ORF">SDC9_141059</name>
</gene>